<dbReference type="Proteomes" id="UP001602322">
    <property type="component" value="Unassembled WGS sequence"/>
</dbReference>
<keyword evidence="2" id="KW-1185">Reference proteome</keyword>
<gene>
    <name evidence="1" type="ORF">ACFY8O_30020</name>
</gene>
<comment type="caution">
    <text evidence="1">The sequence shown here is derived from an EMBL/GenBank/DDBJ whole genome shotgun (WGS) entry which is preliminary data.</text>
</comment>
<reference evidence="1 2" key="1">
    <citation type="submission" date="2024-10" db="EMBL/GenBank/DDBJ databases">
        <title>The Natural Products Discovery Center: Release of the First 8490 Sequenced Strains for Exploring Actinobacteria Biosynthetic Diversity.</title>
        <authorList>
            <person name="Kalkreuter E."/>
            <person name="Kautsar S.A."/>
            <person name="Yang D."/>
            <person name="Bader C.D."/>
            <person name="Teijaro C.N."/>
            <person name="Fluegel L."/>
            <person name="Davis C.M."/>
            <person name="Simpson J.R."/>
            <person name="Lauterbach L."/>
            <person name="Steele A.D."/>
            <person name="Gui C."/>
            <person name="Meng S."/>
            <person name="Li G."/>
            <person name="Viehrig K."/>
            <person name="Ye F."/>
            <person name="Su P."/>
            <person name="Kiefer A.F."/>
            <person name="Nichols A."/>
            <person name="Cepeda A.J."/>
            <person name="Yan W."/>
            <person name="Fan B."/>
            <person name="Jiang Y."/>
            <person name="Adhikari A."/>
            <person name="Zheng C.-J."/>
            <person name="Schuster L."/>
            <person name="Cowan T.M."/>
            <person name="Smanski M.J."/>
            <person name="Chevrette M.G."/>
            <person name="De Carvalho L.P.S."/>
            <person name="Shen B."/>
        </authorList>
    </citation>
    <scope>NUCLEOTIDE SEQUENCE [LARGE SCALE GENOMIC DNA]</scope>
    <source>
        <strain evidence="1 2">NPDC012540</strain>
    </source>
</reference>
<dbReference type="RefSeq" id="WP_387907877.1">
    <property type="nucleotide sequence ID" value="NZ_JBIBEG010000011.1"/>
</dbReference>
<organism evidence="1 2">
    <name type="scientific">Streptomyces argenteolus</name>
    <dbReference type="NCBI Taxonomy" id="67274"/>
    <lineage>
        <taxon>Bacteria</taxon>
        <taxon>Bacillati</taxon>
        <taxon>Actinomycetota</taxon>
        <taxon>Actinomycetes</taxon>
        <taxon>Kitasatosporales</taxon>
        <taxon>Streptomycetaceae</taxon>
        <taxon>Streptomyces</taxon>
    </lineage>
</organism>
<accession>A0ABW6XEG3</accession>
<dbReference type="InterPro" id="IPR037143">
    <property type="entry name" value="4-PPantetheinyl_Trfase_dom_sf"/>
</dbReference>
<sequence>MTRPPLPQVADVVEVYPLNVWAADVEQALTVLDEAERLRFARYRDRWKAHEFAATRAFLRRLLSDRAGGSPRDVPLDSICRRCGRHYGPPRLVPPADPVAISVTHSNGWALVALGPPAAPIGIALEHP</sequence>
<proteinExistence type="predicted"/>
<evidence type="ECO:0000313" key="2">
    <source>
        <dbReference type="Proteomes" id="UP001602322"/>
    </source>
</evidence>
<dbReference type="EMBL" id="JBIBEG010000011">
    <property type="protein sequence ID" value="MFF5900142.1"/>
    <property type="molecule type" value="Genomic_DNA"/>
</dbReference>
<dbReference type="SUPFAM" id="SSF56214">
    <property type="entry name" value="4'-phosphopantetheinyl transferase"/>
    <property type="match status" value="1"/>
</dbReference>
<keyword evidence="1" id="KW-0808">Transferase</keyword>
<protein>
    <submittedName>
        <fullName evidence="1">4'-phosphopantetheinyl transferase family protein</fullName>
    </submittedName>
</protein>
<name>A0ABW6XEG3_9ACTN</name>
<dbReference type="GO" id="GO:0016740">
    <property type="term" value="F:transferase activity"/>
    <property type="evidence" value="ECO:0007669"/>
    <property type="project" value="UniProtKB-KW"/>
</dbReference>
<evidence type="ECO:0000313" key="1">
    <source>
        <dbReference type="EMBL" id="MFF5900142.1"/>
    </source>
</evidence>
<dbReference type="Gene3D" id="3.90.470.20">
    <property type="entry name" value="4'-phosphopantetheinyl transferase domain"/>
    <property type="match status" value="1"/>
</dbReference>